<evidence type="ECO:0000256" key="1">
    <source>
        <dbReference type="ARBA" id="ARBA00007191"/>
    </source>
</evidence>
<protein>
    <recommendedName>
        <fullName evidence="2">Roadblock/LAMTOR2 domain-containing protein</fullName>
    </recommendedName>
</protein>
<dbReference type="Proteomes" id="UP001347796">
    <property type="component" value="Unassembled WGS sequence"/>
</dbReference>
<dbReference type="EMBL" id="JAZGQO010000015">
    <property type="protein sequence ID" value="KAK6168983.1"/>
    <property type="molecule type" value="Genomic_DNA"/>
</dbReference>
<dbReference type="Pfam" id="PF03259">
    <property type="entry name" value="Robl_LC7"/>
    <property type="match status" value="1"/>
</dbReference>
<feature type="domain" description="Roadblock/LAMTOR2" evidence="2">
    <location>
        <begin position="7"/>
        <end position="95"/>
    </location>
</feature>
<dbReference type="PANTHER" id="PTHR13323">
    <property type="entry name" value="LATE ENDOSOMAL/LYSOSOMAL MP1 INTERACTING PROTEIN"/>
    <property type="match status" value="1"/>
</dbReference>
<dbReference type="GO" id="GO:0032008">
    <property type="term" value="P:positive regulation of TOR signaling"/>
    <property type="evidence" value="ECO:0007669"/>
    <property type="project" value="InterPro"/>
</dbReference>
<sequence>MLKPKVLAQVLSQANSGGVGSTMLLNNEGALLAYSGYGDKDASVVSAIASNIWQAYIKGGTQALGDPNLKCILTECSDGKIGITKVANLLLCMCTKDGVGFGMLKAKLEALADYLHDPLSQVASS</sequence>
<dbReference type="SMART" id="SM00960">
    <property type="entry name" value="Robl_LC7"/>
    <property type="match status" value="1"/>
</dbReference>
<keyword evidence="4" id="KW-1185">Reference proteome</keyword>
<dbReference type="GO" id="GO:0005737">
    <property type="term" value="C:cytoplasm"/>
    <property type="evidence" value="ECO:0007669"/>
    <property type="project" value="UniProtKB-ARBA"/>
</dbReference>
<comment type="similarity">
    <text evidence="1">Belongs to the GAMAD family.</text>
</comment>
<dbReference type="SUPFAM" id="SSF103196">
    <property type="entry name" value="Roadblock/LC7 domain"/>
    <property type="match status" value="1"/>
</dbReference>
<evidence type="ECO:0000313" key="4">
    <source>
        <dbReference type="Proteomes" id="UP001347796"/>
    </source>
</evidence>
<dbReference type="FunFam" id="3.30.450.30:FF:000004">
    <property type="entry name" value="ragulator complex protein LAMTOR2"/>
    <property type="match status" value="1"/>
</dbReference>
<dbReference type="InterPro" id="IPR004942">
    <property type="entry name" value="Roadblock/LAMTOR2_dom"/>
</dbReference>
<organism evidence="3 4">
    <name type="scientific">Patella caerulea</name>
    <name type="common">Rayed Mediterranean limpet</name>
    <dbReference type="NCBI Taxonomy" id="87958"/>
    <lineage>
        <taxon>Eukaryota</taxon>
        <taxon>Metazoa</taxon>
        <taxon>Spiralia</taxon>
        <taxon>Lophotrochozoa</taxon>
        <taxon>Mollusca</taxon>
        <taxon>Gastropoda</taxon>
        <taxon>Patellogastropoda</taxon>
        <taxon>Patelloidea</taxon>
        <taxon>Patellidae</taxon>
        <taxon>Patella</taxon>
    </lineage>
</organism>
<dbReference type="Gene3D" id="3.30.450.30">
    <property type="entry name" value="Dynein light chain 2a, cytoplasmic"/>
    <property type="match status" value="1"/>
</dbReference>
<dbReference type="GO" id="GO:0005085">
    <property type="term" value="F:guanyl-nucleotide exchange factor activity"/>
    <property type="evidence" value="ECO:0007669"/>
    <property type="project" value="InterPro"/>
</dbReference>
<dbReference type="GO" id="GO:0060090">
    <property type="term" value="F:molecular adaptor activity"/>
    <property type="evidence" value="ECO:0007669"/>
    <property type="project" value="InterPro"/>
</dbReference>
<comment type="caution">
    <text evidence="3">The sequence shown here is derived from an EMBL/GenBank/DDBJ whole genome shotgun (WGS) entry which is preliminary data.</text>
</comment>
<proteinExistence type="inferred from homology"/>
<accession>A0AAN8G6R7</accession>
<evidence type="ECO:0000313" key="3">
    <source>
        <dbReference type="EMBL" id="KAK6168983.1"/>
    </source>
</evidence>
<name>A0AAN8G6R7_PATCE</name>
<dbReference type="AlphaFoldDB" id="A0AAN8G6R7"/>
<evidence type="ECO:0000259" key="2">
    <source>
        <dbReference type="SMART" id="SM00960"/>
    </source>
</evidence>
<reference evidence="3 4" key="1">
    <citation type="submission" date="2024-01" db="EMBL/GenBank/DDBJ databases">
        <title>The genome of the rayed Mediterranean limpet Patella caerulea (Linnaeus, 1758).</title>
        <authorList>
            <person name="Anh-Thu Weber A."/>
            <person name="Halstead-Nussloch G."/>
        </authorList>
    </citation>
    <scope>NUCLEOTIDE SEQUENCE [LARGE SCALE GENOMIC DNA]</scope>
    <source>
        <strain evidence="3">AATW-2023a</strain>
        <tissue evidence="3">Whole specimen</tissue>
    </source>
</reference>
<gene>
    <name evidence="3" type="ORF">SNE40_020122</name>
</gene>
<dbReference type="InterPro" id="IPR037587">
    <property type="entry name" value="LAMTOR2-like"/>
</dbReference>